<name>A0ABR1HT87_9HYPO</name>
<evidence type="ECO:0008006" key="3">
    <source>
        <dbReference type="Google" id="ProtNLM"/>
    </source>
</evidence>
<organism evidence="1 2">
    <name type="scientific">Neonectria magnoliae</name>
    <dbReference type="NCBI Taxonomy" id="2732573"/>
    <lineage>
        <taxon>Eukaryota</taxon>
        <taxon>Fungi</taxon>
        <taxon>Dikarya</taxon>
        <taxon>Ascomycota</taxon>
        <taxon>Pezizomycotina</taxon>
        <taxon>Sordariomycetes</taxon>
        <taxon>Hypocreomycetidae</taxon>
        <taxon>Hypocreales</taxon>
        <taxon>Nectriaceae</taxon>
        <taxon>Neonectria</taxon>
    </lineage>
</organism>
<dbReference type="EMBL" id="JAZAVK010000092">
    <property type="protein sequence ID" value="KAK7424184.1"/>
    <property type="molecule type" value="Genomic_DNA"/>
</dbReference>
<dbReference type="Proteomes" id="UP001498421">
    <property type="component" value="Unassembled WGS sequence"/>
</dbReference>
<proteinExistence type="predicted"/>
<evidence type="ECO:0000313" key="1">
    <source>
        <dbReference type="EMBL" id="KAK7424184.1"/>
    </source>
</evidence>
<sequence>MAQINVPEKITFRRLTTDVRALPVFSDTELLGAHLQEVLKALEVGGWNPRHSTTEVQRPNHHAPEYGEGEPVAIHATVQSKPGPLAPTHPPVTGEGECNTNEIAAAKAADYVWDRLNRNLVDEA</sequence>
<keyword evidence="2" id="KW-1185">Reference proteome</keyword>
<gene>
    <name evidence="1" type="ORF">QQZ08_008672</name>
</gene>
<accession>A0ABR1HT87</accession>
<comment type="caution">
    <text evidence="1">The sequence shown here is derived from an EMBL/GenBank/DDBJ whole genome shotgun (WGS) entry which is preliminary data.</text>
</comment>
<reference evidence="1 2" key="1">
    <citation type="journal article" date="2025" name="Microbiol. Resour. Announc.">
        <title>Draft genome sequences for Neonectria magnoliae and Neonectria punicea, canker pathogens of Liriodendron tulipifera and Acer saccharum in West Virginia.</title>
        <authorList>
            <person name="Petronek H.M."/>
            <person name="Kasson M.T."/>
            <person name="Metheny A.M."/>
            <person name="Stauder C.M."/>
            <person name="Lovett B."/>
            <person name="Lynch S.C."/>
            <person name="Garnas J.R."/>
            <person name="Kasson L.R."/>
            <person name="Stajich J.E."/>
        </authorList>
    </citation>
    <scope>NUCLEOTIDE SEQUENCE [LARGE SCALE GENOMIC DNA]</scope>
    <source>
        <strain evidence="1 2">NRRL 64651</strain>
    </source>
</reference>
<evidence type="ECO:0000313" key="2">
    <source>
        <dbReference type="Proteomes" id="UP001498421"/>
    </source>
</evidence>
<protein>
    <recommendedName>
        <fullName evidence="3">DRBM domain-containing protein</fullName>
    </recommendedName>
</protein>